<gene>
    <name evidence="1" type="ORF">EJF14_30347</name>
</gene>
<evidence type="ECO:0000313" key="2">
    <source>
        <dbReference type="Proteomes" id="UP000326582"/>
    </source>
</evidence>
<proteinExistence type="predicted"/>
<evidence type="ECO:0000313" key="1">
    <source>
        <dbReference type="EMBL" id="QFZ27378.1"/>
    </source>
</evidence>
<protein>
    <submittedName>
        <fullName evidence="1">Uncharacterized protein</fullName>
    </submittedName>
</protein>
<dbReference type="Proteomes" id="UP000326582">
    <property type="component" value="Chromosome 3"/>
</dbReference>
<accession>A0ACD0WIJ9</accession>
<sequence>MFTPSTATTPSVSRSPSEDSFKESSDLASNTATYTALFVAQSIEQLMSRFVIRHLSPFEITEKAYLQEWYYGFKSNFGKTFPTGRKYLYLPLEEYQKLFSGQPAEIRQAVNAMEHAFHSCFTQLLEQRIVMVAVGTYDRARVENELIPQSQSSELEFMVKNGFRLMELQTRAAQGNYTPLLNYLLAYSADSNEIWKTFIMALATKNRTLNWNQKEEFLDLIYKARVSSTVIGEQIDVWYRYLRADHKSWFSRSSKDSKFDNWRKDKRDEYK</sequence>
<reference evidence="2" key="1">
    <citation type="journal article" date="2019" name="MBio">
        <title>Comparative genomics for the elucidation of multidrug resistance (MDR) in Candida lusitaniae.</title>
        <authorList>
            <person name="Kannan A."/>
            <person name="Asner S.A."/>
            <person name="Trachsel E."/>
            <person name="Kelly S."/>
            <person name="Parker J."/>
            <person name="Sanglard D."/>
        </authorList>
    </citation>
    <scope>NUCLEOTIDE SEQUENCE [LARGE SCALE GENOMIC DNA]</scope>
    <source>
        <strain evidence="2">P1</strain>
    </source>
</reference>
<name>A0ACD0WIJ9_CLALS</name>
<organism evidence="1 2">
    <name type="scientific">Clavispora lusitaniae</name>
    <name type="common">Candida lusitaniae</name>
    <dbReference type="NCBI Taxonomy" id="36911"/>
    <lineage>
        <taxon>Eukaryota</taxon>
        <taxon>Fungi</taxon>
        <taxon>Dikarya</taxon>
        <taxon>Ascomycota</taxon>
        <taxon>Saccharomycotina</taxon>
        <taxon>Pichiomycetes</taxon>
        <taxon>Metschnikowiaceae</taxon>
        <taxon>Clavispora</taxon>
    </lineage>
</organism>
<dbReference type="EMBL" id="CP038486">
    <property type="protein sequence ID" value="QFZ27378.1"/>
    <property type="molecule type" value="Genomic_DNA"/>
</dbReference>
<keyword evidence="2" id="KW-1185">Reference proteome</keyword>